<feature type="transmembrane region" description="Helical" evidence="1">
    <location>
        <begin position="107"/>
        <end position="125"/>
    </location>
</feature>
<keyword evidence="1" id="KW-1133">Transmembrane helix</keyword>
<keyword evidence="1" id="KW-0812">Transmembrane</keyword>
<keyword evidence="1" id="KW-0472">Membrane</keyword>
<organism evidence="2 3">
    <name type="scientific">Flavihumibacter solisilvae</name>
    <dbReference type="NCBI Taxonomy" id="1349421"/>
    <lineage>
        <taxon>Bacteria</taxon>
        <taxon>Pseudomonadati</taxon>
        <taxon>Bacteroidota</taxon>
        <taxon>Chitinophagia</taxon>
        <taxon>Chitinophagales</taxon>
        <taxon>Chitinophagaceae</taxon>
        <taxon>Flavihumibacter</taxon>
    </lineage>
</organism>
<name>A0A0C1KY63_9BACT</name>
<feature type="transmembrane region" description="Helical" evidence="1">
    <location>
        <begin position="167"/>
        <end position="185"/>
    </location>
</feature>
<proteinExistence type="predicted"/>
<feature type="transmembrane region" description="Helical" evidence="1">
    <location>
        <begin position="137"/>
        <end position="160"/>
    </location>
</feature>
<reference evidence="2 3" key="1">
    <citation type="submission" date="2014-11" db="EMBL/GenBank/DDBJ databases">
        <title>Genome sequence of Flavihumibacter solisilvae 3-3.</title>
        <authorList>
            <person name="Zhou G."/>
            <person name="Li M."/>
            <person name="Wang G."/>
        </authorList>
    </citation>
    <scope>NUCLEOTIDE SEQUENCE [LARGE SCALE GENOMIC DNA]</scope>
    <source>
        <strain evidence="2 3">3-3</strain>
    </source>
</reference>
<dbReference type="AlphaFoldDB" id="A0A0C1KY63"/>
<feature type="transmembrane region" description="Helical" evidence="1">
    <location>
        <begin position="228"/>
        <end position="245"/>
    </location>
</feature>
<feature type="transmembrane region" description="Helical" evidence="1">
    <location>
        <begin position="205"/>
        <end position="221"/>
    </location>
</feature>
<dbReference type="OrthoDB" id="664428at2"/>
<comment type="caution">
    <text evidence="2">The sequence shown here is derived from an EMBL/GenBank/DDBJ whole genome shotgun (WGS) entry which is preliminary data.</text>
</comment>
<dbReference type="RefSeq" id="WP_039144044.1">
    <property type="nucleotide sequence ID" value="NZ_JSVC01000034.1"/>
</dbReference>
<evidence type="ECO:0000313" key="2">
    <source>
        <dbReference type="EMBL" id="KIC92637.1"/>
    </source>
</evidence>
<sequence length="261" mass="29952">MKKEKEQLQRTTHHASPLISQSFTGGMIIGIVLLIILAHVGFYNTYISHFPKFEDYINPRRGLIHFTAIIHFHGMMMMGWLLMLLVQPILIRKGNMKLHRLAGRLSYVLAPLVLLSMYLVTYSSLHRESVHEGEIAVARRVALDVPLIIFFAILYLLAIFSTHKPALHSRFMCSTAFIFISPPLARTFRAYLDLSRDGSIDMSKNIIMILAGIITVIDSWRTKRISPFALVLGFMVLNRVIWYIRDTPFWHSIANAIVKIF</sequence>
<evidence type="ECO:0000256" key="1">
    <source>
        <dbReference type="SAM" id="Phobius"/>
    </source>
</evidence>
<evidence type="ECO:0008006" key="4">
    <source>
        <dbReference type="Google" id="ProtNLM"/>
    </source>
</evidence>
<accession>A0A0C1KY63</accession>
<feature type="transmembrane region" description="Helical" evidence="1">
    <location>
        <begin position="63"/>
        <end position="86"/>
    </location>
</feature>
<protein>
    <recommendedName>
        <fullName evidence="4">DUF2306 domain-containing protein</fullName>
    </recommendedName>
</protein>
<dbReference type="Proteomes" id="UP000031408">
    <property type="component" value="Unassembled WGS sequence"/>
</dbReference>
<feature type="transmembrane region" description="Helical" evidence="1">
    <location>
        <begin position="21"/>
        <end position="43"/>
    </location>
</feature>
<gene>
    <name evidence="2" type="ORF">OI18_21910</name>
</gene>
<dbReference type="EMBL" id="JSVC01000034">
    <property type="protein sequence ID" value="KIC92637.1"/>
    <property type="molecule type" value="Genomic_DNA"/>
</dbReference>
<evidence type="ECO:0000313" key="3">
    <source>
        <dbReference type="Proteomes" id="UP000031408"/>
    </source>
</evidence>
<keyword evidence="3" id="KW-1185">Reference proteome</keyword>